<dbReference type="EMBL" id="JACHGK010000002">
    <property type="protein sequence ID" value="MBB6444203.1"/>
    <property type="molecule type" value="Genomic_DNA"/>
</dbReference>
<sequence>MTEIGNRLKEARLAKGLSLDDLQGMTKIQKRYLLGIEEGNYSSMPGNFYVRAFIKQYAEAVGLEADVLFEEFKGEIPNAANDDLTGQLSRVQSRKNFSETSSKVLDILPKLLIGVFIVGAFVFVWYFLAQRDAGDTAKEPAPNDNNQVTYEVSEDLAKEEPVKTEKDTQQDTKAESKKVNEKKTKDKEKDSAKEDTTKTKQELTVKQTQGDESSFELTNAEKFELKLVSTGETWVNVKNGKGYSFFQGMLQKGGTESQTFDLSQETDVVIVVGNTTATEIYVNNQKLEYAINPSDVVRQDIAIHYVKSEAKPEQ</sequence>
<keyword evidence="2" id="KW-0812">Transmembrane</keyword>
<keyword evidence="5" id="KW-1185">Reference proteome</keyword>
<reference evidence="4 5" key="1">
    <citation type="submission" date="2020-08" db="EMBL/GenBank/DDBJ databases">
        <title>Genomic Encyclopedia of Type Strains, Phase IV (KMG-IV): sequencing the most valuable type-strain genomes for metagenomic binning, comparative biology and taxonomic classification.</title>
        <authorList>
            <person name="Goeker M."/>
        </authorList>
    </citation>
    <scope>NUCLEOTIDE SEQUENCE [LARGE SCALE GENOMIC DNA]</scope>
    <source>
        <strain evidence="4 5">DSM 5391</strain>
    </source>
</reference>
<dbReference type="GO" id="GO:0003677">
    <property type="term" value="F:DNA binding"/>
    <property type="evidence" value="ECO:0007669"/>
    <property type="project" value="InterPro"/>
</dbReference>
<keyword evidence="2" id="KW-1133">Transmembrane helix</keyword>
<evidence type="ECO:0000313" key="5">
    <source>
        <dbReference type="Proteomes" id="UP000531594"/>
    </source>
</evidence>
<comment type="caution">
    <text evidence="4">The sequence shown here is derived from an EMBL/GenBank/DDBJ whole genome shotgun (WGS) entry which is preliminary data.</text>
</comment>
<dbReference type="Gene3D" id="1.10.260.40">
    <property type="entry name" value="lambda repressor-like DNA-binding domains"/>
    <property type="match status" value="1"/>
</dbReference>
<dbReference type="SUPFAM" id="SSF47413">
    <property type="entry name" value="lambda repressor-like DNA-binding domains"/>
    <property type="match status" value="1"/>
</dbReference>
<dbReference type="CDD" id="cd00093">
    <property type="entry name" value="HTH_XRE"/>
    <property type="match status" value="1"/>
</dbReference>
<protein>
    <submittedName>
        <fullName evidence="4">Cytoskeletal protein RodZ</fullName>
    </submittedName>
</protein>
<dbReference type="InterPro" id="IPR010982">
    <property type="entry name" value="Lambda_DNA-bd_dom_sf"/>
</dbReference>
<accession>A0A7X0HNT1</accession>
<organism evidence="4 5">
    <name type="scientific">Bacillus benzoevorans</name>
    <dbReference type="NCBI Taxonomy" id="1456"/>
    <lineage>
        <taxon>Bacteria</taxon>
        <taxon>Bacillati</taxon>
        <taxon>Bacillota</taxon>
        <taxon>Bacilli</taxon>
        <taxon>Bacillales</taxon>
        <taxon>Bacillaceae</taxon>
        <taxon>Bacillus</taxon>
    </lineage>
</organism>
<dbReference type="Pfam" id="PF13413">
    <property type="entry name" value="HTH_25"/>
    <property type="match status" value="1"/>
</dbReference>
<keyword evidence="2" id="KW-0472">Membrane</keyword>
<evidence type="ECO:0000313" key="4">
    <source>
        <dbReference type="EMBL" id="MBB6444203.1"/>
    </source>
</evidence>
<dbReference type="PANTHER" id="PTHR34475">
    <property type="match status" value="1"/>
</dbReference>
<name>A0A7X0HNT1_9BACI</name>
<evidence type="ECO:0000256" key="2">
    <source>
        <dbReference type="SAM" id="Phobius"/>
    </source>
</evidence>
<dbReference type="PANTHER" id="PTHR34475:SF1">
    <property type="entry name" value="CYTOSKELETON PROTEIN RODZ"/>
    <property type="match status" value="1"/>
</dbReference>
<feature type="compositionally biased region" description="Basic and acidic residues" evidence="1">
    <location>
        <begin position="155"/>
        <end position="203"/>
    </location>
</feature>
<dbReference type="AlphaFoldDB" id="A0A7X0HNT1"/>
<dbReference type="InterPro" id="IPR001387">
    <property type="entry name" value="Cro/C1-type_HTH"/>
</dbReference>
<evidence type="ECO:0000256" key="1">
    <source>
        <dbReference type="SAM" id="MobiDB-lite"/>
    </source>
</evidence>
<feature type="domain" description="Cytoskeleton protein RodZ-like C-terminal" evidence="3">
    <location>
        <begin position="227"/>
        <end position="297"/>
    </location>
</feature>
<dbReference type="InterPro" id="IPR050400">
    <property type="entry name" value="Bact_Cytoskel_RodZ"/>
</dbReference>
<dbReference type="Proteomes" id="UP000531594">
    <property type="component" value="Unassembled WGS sequence"/>
</dbReference>
<feature type="transmembrane region" description="Helical" evidence="2">
    <location>
        <begin position="111"/>
        <end position="128"/>
    </location>
</feature>
<feature type="region of interest" description="Disordered" evidence="1">
    <location>
        <begin position="153"/>
        <end position="211"/>
    </location>
</feature>
<proteinExistence type="predicted"/>
<dbReference type="Pfam" id="PF13464">
    <property type="entry name" value="RodZ_C"/>
    <property type="match status" value="1"/>
</dbReference>
<evidence type="ECO:0000259" key="3">
    <source>
        <dbReference type="Pfam" id="PF13464"/>
    </source>
</evidence>
<gene>
    <name evidence="4" type="ORF">HNR53_000811</name>
</gene>
<dbReference type="InterPro" id="IPR025194">
    <property type="entry name" value="RodZ-like_C"/>
</dbReference>